<sequence length="221" mass="24182">MTTPPVQIETDEGEASGGGWEAVRADESIQFAPIEVEQPEQPDLSWLDELFRWFGSLFEPVGQLFGVSWPVMKWVLIAAAAGLALLLLWKLLAPILDLTPKTSKVGDDEWVPDEGEAVALLDEADKLAQEGRYDEATHLLLQRSVSQIAAAKPAWVEPSSTARELAMLPALPEAARTAFGTIAERVERSLFALKQLGAEDWEVARKAYAEFALQQLAGGRS</sequence>
<evidence type="ECO:0000313" key="3">
    <source>
        <dbReference type="Proteomes" id="UP000460290"/>
    </source>
</evidence>
<organism evidence="2 3">
    <name type="scientific">Pontixanthobacter aestiaquae</name>
    <dbReference type="NCBI Taxonomy" id="1509367"/>
    <lineage>
        <taxon>Bacteria</taxon>
        <taxon>Pseudomonadati</taxon>
        <taxon>Pseudomonadota</taxon>
        <taxon>Alphaproteobacteria</taxon>
        <taxon>Sphingomonadales</taxon>
        <taxon>Erythrobacteraceae</taxon>
        <taxon>Pontixanthobacter</taxon>
    </lineage>
</organism>
<dbReference type="AlphaFoldDB" id="A0A844Z631"/>
<reference evidence="2 3" key="1">
    <citation type="submission" date="2019-12" db="EMBL/GenBank/DDBJ databases">
        <title>Genomic-based taxomic classification of the family Erythrobacteraceae.</title>
        <authorList>
            <person name="Xu L."/>
        </authorList>
    </citation>
    <scope>NUCLEOTIDE SEQUENCE [LARGE SCALE GENOMIC DNA]</scope>
    <source>
        <strain evidence="2 3">KCTC 42006</strain>
    </source>
</reference>
<keyword evidence="1" id="KW-0472">Membrane</keyword>
<evidence type="ECO:0008006" key="4">
    <source>
        <dbReference type="Google" id="ProtNLM"/>
    </source>
</evidence>
<proteinExistence type="predicted"/>
<feature type="transmembrane region" description="Helical" evidence="1">
    <location>
        <begin position="74"/>
        <end position="93"/>
    </location>
</feature>
<evidence type="ECO:0000313" key="2">
    <source>
        <dbReference type="EMBL" id="MXO82537.1"/>
    </source>
</evidence>
<dbReference type="OrthoDB" id="8478645at2"/>
<evidence type="ECO:0000256" key="1">
    <source>
        <dbReference type="SAM" id="Phobius"/>
    </source>
</evidence>
<name>A0A844Z631_9SPHN</name>
<keyword evidence="1" id="KW-0812">Transmembrane</keyword>
<dbReference type="Proteomes" id="UP000460290">
    <property type="component" value="Unassembled WGS sequence"/>
</dbReference>
<protein>
    <recommendedName>
        <fullName evidence="4">DUF4129 domain-containing protein</fullName>
    </recommendedName>
</protein>
<dbReference type="RefSeq" id="WP_160612975.1">
    <property type="nucleotide sequence ID" value="NZ_JAUFQM010000001.1"/>
</dbReference>
<keyword evidence="1" id="KW-1133">Transmembrane helix</keyword>
<comment type="caution">
    <text evidence="2">The sequence shown here is derived from an EMBL/GenBank/DDBJ whole genome shotgun (WGS) entry which is preliminary data.</text>
</comment>
<gene>
    <name evidence="2" type="ORF">GRI35_03995</name>
</gene>
<accession>A0A844Z631</accession>
<dbReference type="EMBL" id="WTYZ01000001">
    <property type="protein sequence ID" value="MXO82537.1"/>
    <property type="molecule type" value="Genomic_DNA"/>
</dbReference>
<keyword evidence="3" id="KW-1185">Reference proteome</keyword>